<gene>
    <name evidence="1" type="ORF">GJU39_00085</name>
</gene>
<dbReference type="Gene3D" id="3.40.50.80">
    <property type="entry name" value="Nucleotide-binding domain of ferredoxin-NADP reductase (FNR) module"/>
    <property type="match status" value="1"/>
</dbReference>
<organism evidence="1 2">
    <name type="scientific">Pedobacter petrophilus</name>
    <dbReference type="NCBI Taxonomy" id="1908241"/>
    <lineage>
        <taxon>Bacteria</taxon>
        <taxon>Pseudomonadati</taxon>
        <taxon>Bacteroidota</taxon>
        <taxon>Sphingobacteriia</taxon>
        <taxon>Sphingobacteriales</taxon>
        <taxon>Sphingobacteriaceae</taxon>
        <taxon>Pedobacter</taxon>
    </lineage>
</organism>
<sequence length="65" mass="7375">MTVLYGNRRWEDVIFTQGWVDLCDTFPDHLVVKHMLSAPHTGWTGGIGMLDESSTRRELETLAPS</sequence>
<dbReference type="Proteomes" id="UP000487757">
    <property type="component" value="Unassembled WGS sequence"/>
</dbReference>
<dbReference type="InterPro" id="IPR039261">
    <property type="entry name" value="FNR_nucleotide-bd"/>
</dbReference>
<dbReference type="SUPFAM" id="SSF52343">
    <property type="entry name" value="Ferredoxin reductase-like, C-terminal NADP-linked domain"/>
    <property type="match status" value="1"/>
</dbReference>
<dbReference type="EMBL" id="WKKH01000001">
    <property type="protein sequence ID" value="MRX74469.1"/>
    <property type="molecule type" value="Genomic_DNA"/>
</dbReference>
<keyword evidence="2" id="KW-1185">Reference proteome</keyword>
<proteinExistence type="predicted"/>
<reference evidence="1 2" key="1">
    <citation type="submission" date="2019-11" db="EMBL/GenBank/DDBJ databases">
        <title>Pedobacter petrophilus genome.</title>
        <authorList>
            <person name="Feldbauer M.J."/>
            <person name="Newman J.D."/>
        </authorList>
    </citation>
    <scope>NUCLEOTIDE SEQUENCE [LARGE SCALE GENOMIC DNA]</scope>
    <source>
        <strain evidence="1 2">LMG 29686</strain>
    </source>
</reference>
<name>A0A7K0FU47_9SPHI</name>
<dbReference type="AlphaFoldDB" id="A0A7K0FU47"/>
<comment type="caution">
    <text evidence="1">The sequence shown here is derived from an EMBL/GenBank/DDBJ whole genome shotgun (WGS) entry which is preliminary data.</text>
</comment>
<protein>
    <submittedName>
        <fullName evidence="1">Uncharacterized protein</fullName>
    </submittedName>
</protein>
<evidence type="ECO:0000313" key="2">
    <source>
        <dbReference type="Proteomes" id="UP000487757"/>
    </source>
</evidence>
<evidence type="ECO:0000313" key="1">
    <source>
        <dbReference type="EMBL" id="MRX74469.1"/>
    </source>
</evidence>
<accession>A0A7K0FU47</accession>